<feature type="compositionally biased region" description="Polar residues" evidence="1">
    <location>
        <begin position="1"/>
        <end position="14"/>
    </location>
</feature>
<reference evidence="2 3" key="2">
    <citation type="journal article" date="2016" name="Genome Announc.">
        <title>Complete Genome Sequences of Two Interactive Moderate Thermophiles, Paenibacillus napthalenovorans 32O-Y and Paenibacillus sp. 32O-W.</title>
        <authorList>
            <person name="Butler R.R.III."/>
            <person name="Wang J."/>
            <person name="Stark B.C."/>
            <person name="Pombert J.F."/>
        </authorList>
    </citation>
    <scope>NUCLEOTIDE SEQUENCE [LARGE SCALE GENOMIC DNA]</scope>
    <source>
        <strain evidence="2 3">32O-Y</strain>
    </source>
</reference>
<proteinExistence type="predicted"/>
<name>A0A0U2VKI0_9BACL</name>
<dbReference type="KEGG" id="pnp:IJ22_09040"/>
<organism evidence="2 3">
    <name type="scientific">Paenibacillus naphthalenovorans</name>
    <dbReference type="NCBI Taxonomy" id="162209"/>
    <lineage>
        <taxon>Bacteria</taxon>
        <taxon>Bacillati</taxon>
        <taxon>Bacillota</taxon>
        <taxon>Bacilli</taxon>
        <taxon>Bacillales</taxon>
        <taxon>Paenibacillaceae</taxon>
        <taxon>Paenibacillus</taxon>
    </lineage>
</organism>
<protein>
    <submittedName>
        <fullName evidence="2">YfhD-like protein</fullName>
    </submittedName>
</protein>
<keyword evidence="3" id="KW-1185">Reference proteome</keyword>
<evidence type="ECO:0000313" key="3">
    <source>
        <dbReference type="Proteomes" id="UP000061660"/>
    </source>
</evidence>
<dbReference type="RefSeq" id="WP_137670481.1">
    <property type="nucleotide sequence ID" value="NZ_BJCS01000006.1"/>
</dbReference>
<evidence type="ECO:0000313" key="2">
    <source>
        <dbReference type="EMBL" id="ALS21286.1"/>
    </source>
</evidence>
<sequence>MNAKNKAQNELSTAKNEDVEFSGELADGDDRKAAQRAEAADARQEKNQG</sequence>
<dbReference type="STRING" id="162209.IJ22_09040"/>
<dbReference type="Proteomes" id="UP000061660">
    <property type="component" value="Chromosome"/>
</dbReference>
<feature type="compositionally biased region" description="Basic and acidic residues" evidence="1">
    <location>
        <begin position="28"/>
        <end position="49"/>
    </location>
</feature>
<feature type="region of interest" description="Disordered" evidence="1">
    <location>
        <begin position="1"/>
        <end position="49"/>
    </location>
</feature>
<gene>
    <name evidence="2" type="ORF">IJ22_09040</name>
</gene>
<dbReference type="PATRIC" id="fig|162209.4.peg.965"/>
<evidence type="ECO:0000256" key="1">
    <source>
        <dbReference type="SAM" id="MobiDB-lite"/>
    </source>
</evidence>
<dbReference type="InterPro" id="IPR025435">
    <property type="entry name" value="YfhD-like"/>
</dbReference>
<dbReference type="EMBL" id="CP013652">
    <property type="protein sequence ID" value="ALS21286.1"/>
    <property type="molecule type" value="Genomic_DNA"/>
</dbReference>
<dbReference type="Pfam" id="PF14151">
    <property type="entry name" value="YfhD"/>
    <property type="match status" value="1"/>
</dbReference>
<reference evidence="3" key="1">
    <citation type="submission" date="2015-12" db="EMBL/GenBank/DDBJ databases">
        <title>Complete genome sequences of two moderately thermophilic Paenibacillus species.</title>
        <authorList>
            <person name="Butler R.III."/>
            <person name="Wang J."/>
            <person name="Stark B.C."/>
            <person name="Pombert J.-F."/>
        </authorList>
    </citation>
    <scope>NUCLEOTIDE SEQUENCE [LARGE SCALE GENOMIC DNA]</scope>
    <source>
        <strain evidence="3">32O-Y</strain>
    </source>
</reference>
<accession>A0A0U2VKI0</accession>
<dbReference type="AlphaFoldDB" id="A0A0U2VKI0"/>